<dbReference type="EMBL" id="JH994001">
    <property type="protein sequence ID" value="ELQ74975.1"/>
    <property type="molecule type" value="Genomic_DNA"/>
</dbReference>
<accession>L7JUI2</accession>
<proteinExistence type="predicted"/>
<organism evidence="1 2">
    <name type="scientific">Trachipleistophora hominis</name>
    <name type="common">Microsporidian parasite</name>
    <dbReference type="NCBI Taxonomy" id="72359"/>
    <lineage>
        <taxon>Eukaryota</taxon>
        <taxon>Fungi</taxon>
        <taxon>Fungi incertae sedis</taxon>
        <taxon>Microsporidia</taxon>
        <taxon>Pleistophoridae</taxon>
        <taxon>Trachipleistophora</taxon>
    </lineage>
</organism>
<dbReference type="HOGENOM" id="CLU_2499467_0_0_1"/>
<keyword evidence="2" id="KW-1185">Reference proteome</keyword>
<dbReference type="VEuPathDB" id="MicrosporidiaDB:THOM_2086"/>
<sequence>MVIGERYVYETNLVLDYLRMFTARCHATLTGPITSRDKFTVMMVMEAILVECYIKDTERGNMLSNGRSATFEKTHECRDDPFVRDR</sequence>
<dbReference type="InParanoid" id="L7JUI2"/>
<gene>
    <name evidence="1" type="ORF">THOM_2086</name>
</gene>
<evidence type="ECO:0000313" key="1">
    <source>
        <dbReference type="EMBL" id="ELQ74975.1"/>
    </source>
</evidence>
<protein>
    <submittedName>
        <fullName evidence="1">Uncharacterized protein</fullName>
    </submittedName>
</protein>
<dbReference type="AlphaFoldDB" id="L7JUI2"/>
<name>L7JUI2_TRAHO</name>
<evidence type="ECO:0000313" key="2">
    <source>
        <dbReference type="Proteomes" id="UP000011185"/>
    </source>
</evidence>
<reference evidence="1 2" key="1">
    <citation type="journal article" date="2012" name="PLoS Pathog.">
        <title>The genome of the obligate intracellular parasite Trachipleistophora hominis: new insights into microsporidian genome dynamics and reductive evolution.</title>
        <authorList>
            <person name="Heinz E."/>
            <person name="Williams T.A."/>
            <person name="Nakjang S."/>
            <person name="Noel C.J."/>
            <person name="Swan D.C."/>
            <person name="Goldberg A.V."/>
            <person name="Harris S.R."/>
            <person name="Weinmaier T."/>
            <person name="Markert S."/>
            <person name="Becher D."/>
            <person name="Bernhardt J."/>
            <person name="Dagan T."/>
            <person name="Hacker C."/>
            <person name="Lucocq J.M."/>
            <person name="Schweder T."/>
            <person name="Rattei T."/>
            <person name="Hall N."/>
            <person name="Hirt R.P."/>
            <person name="Embley T.M."/>
        </authorList>
    </citation>
    <scope>NUCLEOTIDE SEQUENCE [LARGE SCALE GENOMIC DNA]</scope>
</reference>
<dbReference type="Proteomes" id="UP000011185">
    <property type="component" value="Unassembled WGS sequence"/>
</dbReference>